<evidence type="ECO:0000313" key="9">
    <source>
        <dbReference type="EMBL" id="PZP55647.1"/>
    </source>
</evidence>
<comment type="cofactor">
    <cofactor evidence="2 7">
        <name>NAD(+)</name>
        <dbReference type="ChEBI" id="CHEBI:57540"/>
    </cofactor>
</comment>
<sequence length="328" mass="36336">MKSVLVTGGAGFIGSHLVDLLMTQDLNVVVLDALTYAGSRENLNIHSRKKNFHFIEGNICDADLVSSLLAKHDIDTVLHLAAESHVDNAIEEPGIFIKTNVEGSYTLLKACLDAWTDTAGKRFLHVSTDEVFGQLKENDPPFDENTPYAPSSPYSASKASSDLLARAWHHTYKFPVIITNCSNNYGARQHDEKLIPTIIRNALGGKIIPIYGTGMNIRDWLYVEDHCKGLIAAITTGELGETYCLGGGNEVKNIDIAHQICAILDAKLPRPDDKSYAGQIQFVTDRKGHDFRYAIDFSKATEKLGWMPEISFQSGLEHTVDYYISLYK</sequence>
<gene>
    <name evidence="9" type="primary">rfbB</name>
    <name evidence="9" type="ORF">DI586_06175</name>
</gene>
<evidence type="ECO:0000313" key="10">
    <source>
        <dbReference type="Proteomes" id="UP000249739"/>
    </source>
</evidence>
<evidence type="ECO:0000259" key="8">
    <source>
        <dbReference type="Pfam" id="PF16363"/>
    </source>
</evidence>
<evidence type="ECO:0000256" key="2">
    <source>
        <dbReference type="ARBA" id="ARBA00001911"/>
    </source>
</evidence>
<dbReference type="SUPFAM" id="SSF51735">
    <property type="entry name" value="NAD(P)-binding Rossmann-fold domains"/>
    <property type="match status" value="1"/>
</dbReference>
<protein>
    <recommendedName>
        <fullName evidence="4 7">dTDP-glucose 4,6-dehydratase</fullName>
        <ecNumber evidence="4 7">4.2.1.46</ecNumber>
    </recommendedName>
</protein>
<accession>A0A2W5FPB3</accession>
<dbReference type="Proteomes" id="UP000249739">
    <property type="component" value="Unassembled WGS sequence"/>
</dbReference>
<feature type="domain" description="NAD(P)-binding" evidence="8">
    <location>
        <begin position="5"/>
        <end position="318"/>
    </location>
</feature>
<dbReference type="PANTHER" id="PTHR43000">
    <property type="entry name" value="DTDP-D-GLUCOSE 4,6-DEHYDRATASE-RELATED"/>
    <property type="match status" value="1"/>
</dbReference>
<keyword evidence="6 7" id="KW-0456">Lyase</keyword>
<evidence type="ECO:0000256" key="4">
    <source>
        <dbReference type="ARBA" id="ARBA00011990"/>
    </source>
</evidence>
<dbReference type="Pfam" id="PF16363">
    <property type="entry name" value="GDP_Man_Dehyd"/>
    <property type="match status" value="1"/>
</dbReference>
<dbReference type="InterPro" id="IPR016040">
    <property type="entry name" value="NAD(P)-bd_dom"/>
</dbReference>
<comment type="catalytic activity">
    <reaction evidence="1 7">
        <text>dTDP-alpha-D-glucose = dTDP-4-dehydro-6-deoxy-alpha-D-glucose + H2O</text>
        <dbReference type="Rhea" id="RHEA:17221"/>
        <dbReference type="ChEBI" id="CHEBI:15377"/>
        <dbReference type="ChEBI" id="CHEBI:57477"/>
        <dbReference type="ChEBI" id="CHEBI:57649"/>
        <dbReference type="EC" id="4.2.1.46"/>
    </reaction>
</comment>
<dbReference type="GO" id="GO:0008460">
    <property type="term" value="F:dTDP-glucose 4,6-dehydratase activity"/>
    <property type="evidence" value="ECO:0007669"/>
    <property type="project" value="UniProtKB-EC"/>
</dbReference>
<keyword evidence="5" id="KW-0520">NAD</keyword>
<dbReference type="CDD" id="cd05246">
    <property type="entry name" value="dTDP_GD_SDR_e"/>
    <property type="match status" value="1"/>
</dbReference>
<evidence type="ECO:0000256" key="7">
    <source>
        <dbReference type="RuleBase" id="RU004473"/>
    </source>
</evidence>
<dbReference type="AlphaFoldDB" id="A0A2W5FPB3"/>
<dbReference type="InterPro" id="IPR036291">
    <property type="entry name" value="NAD(P)-bd_dom_sf"/>
</dbReference>
<name>A0A2W5FPB3_9BACT</name>
<evidence type="ECO:0000256" key="6">
    <source>
        <dbReference type="ARBA" id="ARBA00023239"/>
    </source>
</evidence>
<comment type="similarity">
    <text evidence="3 7">Belongs to the NAD(P)-dependent epimerase/dehydratase family. dTDP-glucose dehydratase subfamily.</text>
</comment>
<organism evidence="9 10">
    <name type="scientific">Micavibrio aeruginosavorus</name>
    <dbReference type="NCBI Taxonomy" id="349221"/>
    <lineage>
        <taxon>Bacteria</taxon>
        <taxon>Pseudomonadati</taxon>
        <taxon>Bdellovibrionota</taxon>
        <taxon>Bdellovibrionia</taxon>
        <taxon>Bdellovibrionales</taxon>
        <taxon>Pseudobdellovibrionaceae</taxon>
        <taxon>Micavibrio</taxon>
    </lineage>
</organism>
<evidence type="ECO:0000256" key="1">
    <source>
        <dbReference type="ARBA" id="ARBA00001539"/>
    </source>
</evidence>
<dbReference type="EC" id="4.2.1.46" evidence="4 7"/>
<reference evidence="9 10" key="1">
    <citation type="submission" date="2017-08" db="EMBL/GenBank/DDBJ databases">
        <title>Infants hospitalized years apart are colonized by the same room-sourced microbial strains.</title>
        <authorList>
            <person name="Brooks B."/>
            <person name="Olm M.R."/>
            <person name="Firek B.A."/>
            <person name="Baker R."/>
            <person name="Thomas B.C."/>
            <person name="Morowitz M.J."/>
            <person name="Banfield J.F."/>
        </authorList>
    </citation>
    <scope>NUCLEOTIDE SEQUENCE [LARGE SCALE GENOMIC DNA]</scope>
    <source>
        <strain evidence="9">S2_006_000_R2_64</strain>
    </source>
</reference>
<dbReference type="Gene3D" id="3.90.25.10">
    <property type="entry name" value="UDP-galactose 4-epimerase, domain 1"/>
    <property type="match status" value="1"/>
</dbReference>
<dbReference type="InterPro" id="IPR005888">
    <property type="entry name" value="dTDP_Gluc_deHydtase"/>
</dbReference>
<dbReference type="EMBL" id="QFOT01000057">
    <property type="protein sequence ID" value="PZP55647.1"/>
    <property type="molecule type" value="Genomic_DNA"/>
</dbReference>
<evidence type="ECO:0000256" key="3">
    <source>
        <dbReference type="ARBA" id="ARBA00008178"/>
    </source>
</evidence>
<proteinExistence type="inferred from homology"/>
<dbReference type="Gene3D" id="3.40.50.720">
    <property type="entry name" value="NAD(P)-binding Rossmann-like Domain"/>
    <property type="match status" value="1"/>
</dbReference>
<dbReference type="GO" id="GO:0009225">
    <property type="term" value="P:nucleotide-sugar metabolic process"/>
    <property type="evidence" value="ECO:0007669"/>
    <property type="project" value="InterPro"/>
</dbReference>
<evidence type="ECO:0000256" key="5">
    <source>
        <dbReference type="ARBA" id="ARBA00023027"/>
    </source>
</evidence>
<comment type="caution">
    <text evidence="9">The sequence shown here is derived from an EMBL/GenBank/DDBJ whole genome shotgun (WGS) entry which is preliminary data.</text>
</comment>
<dbReference type="NCBIfam" id="TIGR01181">
    <property type="entry name" value="dTDP_gluc_dehyt"/>
    <property type="match status" value="1"/>
</dbReference>